<dbReference type="RefSeq" id="XP_010420325.1">
    <property type="nucleotide sequence ID" value="XM_010422023.2"/>
</dbReference>
<feature type="transmembrane region" description="Helical" evidence="12">
    <location>
        <begin position="207"/>
        <end position="225"/>
    </location>
</feature>
<keyword evidence="15" id="KW-1185">Reference proteome</keyword>
<evidence type="ECO:0000256" key="11">
    <source>
        <dbReference type="SAM" id="MobiDB-lite"/>
    </source>
</evidence>
<keyword evidence="6" id="KW-0256">Endoplasmic reticulum</keyword>
<comment type="pathway">
    <text evidence="4">Lipid metabolism.</text>
</comment>
<evidence type="ECO:0000256" key="12">
    <source>
        <dbReference type="SAM" id="Phobius"/>
    </source>
</evidence>
<keyword evidence="5" id="KW-0808">Transferase</keyword>
<dbReference type="Pfam" id="PF06974">
    <property type="entry name" value="WS_DGAT_C"/>
    <property type="match status" value="1"/>
</dbReference>
<keyword evidence="12" id="KW-0472">Membrane</keyword>
<dbReference type="GeneID" id="104705927"/>
<dbReference type="PANTHER" id="PTHR31650">
    <property type="entry name" value="O-ACYLTRANSFERASE (WSD1-LIKE) FAMILY PROTEIN"/>
    <property type="match status" value="1"/>
</dbReference>
<evidence type="ECO:0000256" key="3">
    <source>
        <dbReference type="ARBA" id="ARBA00004771"/>
    </source>
</evidence>
<dbReference type="Pfam" id="PF03007">
    <property type="entry name" value="WS_DGAT_cat"/>
    <property type="match status" value="1"/>
</dbReference>
<keyword evidence="12" id="KW-0812">Transmembrane</keyword>
<evidence type="ECO:0000259" key="13">
    <source>
        <dbReference type="Pfam" id="PF03007"/>
    </source>
</evidence>
<comment type="catalytic activity">
    <reaction evidence="10">
        <text>an acyl-CoA + a 1,2-diacyl-sn-glycerol = a triacyl-sn-glycerol + CoA</text>
        <dbReference type="Rhea" id="RHEA:10868"/>
        <dbReference type="ChEBI" id="CHEBI:17815"/>
        <dbReference type="ChEBI" id="CHEBI:57287"/>
        <dbReference type="ChEBI" id="CHEBI:58342"/>
        <dbReference type="ChEBI" id="CHEBI:64615"/>
        <dbReference type="EC" id="2.3.1.20"/>
    </reaction>
</comment>
<evidence type="ECO:0000256" key="2">
    <source>
        <dbReference type="ARBA" id="ARBA00004586"/>
    </source>
</evidence>
<evidence type="ECO:0000256" key="4">
    <source>
        <dbReference type="ARBA" id="ARBA00005189"/>
    </source>
</evidence>
<evidence type="ECO:0000313" key="15">
    <source>
        <dbReference type="Proteomes" id="UP000694864"/>
    </source>
</evidence>
<evidence type="ECO:0000256" key="6">
    <source>
        <dbReference type="ARBA" id="ARBA00022824"/>
    </source>
</evidence>
<evidence type="ECO:0000256" key="7">
    <source>
        <dbReference type="ARBA" id="ARBA00023315"/>
    </source>
</evidence>
<evidence type="ECO:0000256" key="5">
    <source>
        <dbReference type="ARBA" id="ARBA00022679"/>
    </source>
</evidence>
<dbReference type="InterPro" id="IPR009721">
    <property type="entry name" value="O-acyltransferase_WSD1_C"/>
</dbReference>
<reference evidence="16" key="2">
    <citation type="submission" date="2025-08" db="UniProtKB">
        <authorList>
            <consortium name="RefSeq"/>
        </authorList>
    </citation>
    <scope>IDENTIFICATION</scope>
    <source>
        <tissue evidence="16">Leaf</tissue>
    </source>
</reference>
<feature type="transmembrane region" description="Helical" evidence="12">
    <location>
        <begin position="383"/>
        <end position="405"/>
    </location>
</feature>
<evidence type="ECO:0000259" key="14">
    <source>
        <dbReference type="Pfam" id="PF06974"/>
    </source>
</evidence>
<comment type="similarity">
    <text evidence="8">In the N-terminal section; belongs to the long-chain O-acyltransferase family.</text>
</comment>
<reference evidence="15" key="1">
    <citation type="journal article" date="2014" name="Nat. Commun.">
        <title>The emerging biofuel crop Camelina sativa retains a highly undifferentiated hexaploid genome structure.</title>
        <authorList>
            <person name="Kagale S."/>
            <person name="Koh C."/>
            <person name="Nixon J."/>
            <person name="Bollina V."/>
            <person name="Clarke W.E."/>
            <person name="Tuteja R."/>
            <person name="Spillane C."/>
            <person name="Robinson S.J."/>
            <person name="Links M.G."/>
            <person name="Clarke C."/>
            <person name="Higgins E.E."/>
            <person name="Huebert T."/>
            <person name="Sharpe A.G."/>
            <person name="Parkin I.A."/>
        </authorList>
    </citation>
    <scope>NUCLEOTIDE SEQUENCE [LARGE SCALE GENOMIC DNA]</scope>
    <source>
        <strain evidence="15">cv. DH55</strain>
    </source>
</reference>
<dbReference type="InterPro" id="IPR045034">
    <property type="entry name" value="O-acyltransferase_WSD1-like"/>
</dbReference>
<evidence type="ECO:0000256" key="1">
    <source>
        <dbReference type="ARBA" id="ARBA00004162"/>
    </source>
</evidence>
<organism evidence="15 16">
    <name type="scientific">Camelina sativa</name>
    <name type="common">False flax</name>
    <name type="synonym">Myagrum sativum</name>
    <dbReference type="NCBI Taxonomy" id="90675"/>
    <lineage>
        <taxon>Eukaryota</taxon>
        <taxon>Viridiplantae</taxon>
        <taxon>Streptophyta</taxon>
        <taxon>Embryophyta</taxon>
        <taxon>Tracheophyta</taxon>
        <taxon>Spermatophyta</taxon>
        <taxon>Magnoliopsida</taxon>
        <taxon>eudicotyledons</taxon>
        <taxon>Gunneridae</taxon>
        <taxon>Pentapetalae</taxon>
        <taxon>rosids</taxon>
        <taxon>malvids</taxon>
        <taxon>Brassicales</taxon>
        <taxon>Brassicaceae</taxon>
        <taxon>Camelineae</taxon>
        <taxon>Camelina</taxon>
    </lineage>
</organism>
<feature type="domain" description="O-acyltransferase WSD1 C-terminal" evidence="14">
    <location>
        <begin position="343"/>
        <end position="487"/>
    </location>
</feature>
<evidence type="ECO:0000256" key="8">
    <source>
        <dbReference type="ARBA" id="ARBA00024360"/>
    </source>
</evidence>
<feature type="domain" description="O-acyltransferase WSD1-like N-terminal" evidence="13">
    <location>
        <begin position="105"/>
        <end position="269"/>
    </location>
</feature>
<dbReference type="InterPro" id="IPR004255">
    <property type="entry name" value="O-acyltransferase_WSD1_N"/>
</dbReference>
<comment type="pathway">
    <text evidence="3">Glycerolipid metabolism; triacylglycerol biosynthesis.</text>
</comment>
<comment type="subcellular location">
    <subcellularLocation>
        <location evidence="1">Cell membrane</location>
        <topology evidence="1">Single-pass membrane protein</topology>
    </subcellularLocation>
    <subcellularLocation>
        <location evidence="2">Endoplasmic reticulum membrane</location>
    </subcellularLocation>
</comment>
<dbReference type="PANTHER" id="PTHR31650:SF44">
    <property type="entry name" value="WAX ESTER SYNTHASE_DIACYLGLYCEROL ACYLTRANSFERASE 10-RELATED"/>
    <property type="match status" value="1"/>
</dbReference>
<accession>A0ABM0T3F4</accession>
<dbReference type="SUPFAM" id="SSF52777">
    <property type="entry name" value="CoA-dependent acyltransferases"/>
    <property type="match status" value="1"/>
</dbReference>
<gene>
    <name evidence="16" type="primary">LOC104705927</name>
</gene>
<sequence length="496" mass="55561">MHIGNGRMKNKEEEGEEEPLSPMARVFQSPDIDICAIINIGFKTKINPDVVLDALRHNVYKHPRFSSKLSENGAKWIETEVNVEDHVIVPYVDLEEICESGQSFVDDYCSRLTMTPLDRSRPLWDIHILNVKTSDAEAVGVIRFNQALADGMSFISLVLACTHKTSNPSMLSTATPLVKRRTTAPHSLEKTGWFLRAIFTIGSTMRLIWNTIVDVLLLGATVLFLKDTKTPLKGNANVRRNPRRFYHRTISLDDIKLIKNAMNMTINDVLLGITQAALSSYMNRQYLVSQKQDKNDELEDGSLLTSYLPDGIRFRAGCTVNLRSDIGFKSLAEMMVKDSKCRWGNYFSFIILPLSIALETDPLVYLEKSKAIMARKKHSYQAALAYFFINIILKVLGAKAASLAFNQHLKNITTCVSNVMGPTEEISFHGHPIAYISPSSYGHSQASLIHYTSYAGEVTITIGVDPTIIPDAHKICDDMEESLKTMKAVLLERGLL</sequence>
<proteinExistence type="inferred from homology"/>
<keyword evidence="7" id="KW-0012">Acyltransferase</keyword>
<name>A0ABM0T3F4_CAMSA</name>
<protein>
    <submittedName>
        <fullName evidence="16">O-acyltransferase WSD1-like</fullName>
    </submittedName>
</protein>
<evidence type="ECO:0000313" key="16">
    <source>
        <dbReference type="RefSeq" id="XP_010420325.1"/>
    </source>
</evidence>
<comment type="catalytic activity">
    <reaction evidence="9">
        <text>a long chain fatty alcohol + a fatty acyl-CoA = a long-chain alcohol wax ester + CoA</text>
        <dbReference type="Rhea" id="RHEA:38443"/>
        <dbReference type="ChEBI" id="CHEBI:17135"/>
        <dbReference type="ChEBI" id="CHEBI:57287"/>
        <dbReference type="ChEBI" id="CHEBI:77636"/>
        <dbReference type="ChEBI" id="CHEBI:235323"/>
        <dbReference type="EC" id="2.3.1.75"/>
    </reaction>
</comment>
<evidence type="ECO:0000256" key="10">
    <source>
        <dbReference type="ARBA" id="ARBA00048109"/>
    </source>
</evidence>
<evidence type="ECO:0000256" key="9">
    <source>
        <dbReference type="ARBA" id="ARBA00047604"/>
    </source>
</evidence>
<keyword evidence="12" id="KW-1133">Transmembrane helix</keyword>
<feature type="region of interest" description="Disordered" evidence="11">
    <location>
        <begin position="1"/>
        <end position="23"/>
    </location>
</feature>
<dbReference type="Proteomes" id="UP000694864">
    <property type="component" value="Chromosome 8"/>
</dbReference>